<gene>
    <name evidence="3" type="ORF">PCOR1329_LOCUS80911</name>
</gene>
<proteinExistence type="predicted"/>
<organism evidence="3 4">
    <name type="scientific">Prorocentrum cordatum</name>
    <dbReference type="NCBI Taxonomy" id="2364126"/>
    <lineage>
        <taxon>Eukaryota</taxon>
        <taxon>Sar</taxon>
        <taxon>Alveolata</taxon>
        <taxon>Dinophyceae</taxon>
        <taxon>Prorocentrales</taxon>
        <taxon>Prorocentraceae</taxon>
        <taxon>Prorocentrum</taxon>
    </lineage>
</organism>
<comment type="caution">
    <text evidence="3">The sequence shown here is derived from an EMBL/GenBank/DDBJ whole genome shotgun (WGS) entry which is preliminary data.</text>
</comment>
<dbReference type="Proteomes" id="UP001189429">
    <property type="component" value="Unassembled WGS sequence"/>
</dbReference>
<sequence length="312" mass="34039">MLVARGHHGPKSQLQLRLLLPHRELQPPSPHALCGRPVPHQPEFAPGEPPAGQATSVGPGRAPRAAGSAEAPARAQLEAPCGEVLAILLSIAVKMGSEERQPAQPQPRREQQALPPPPLAAPGRAPPQRCHEEECSSSSAAVPHAEMRRTVQILSFGLENCENQLVDRCCNGAGGGFETFTDAELKRALDRLKWKVDVVYDARNFPDPDASGLTNHTGHNYKIISGGGPIDPLREWLHGLKRMFLRACDQHAGDGPLTLATYCRSGKHRSVGTALVLVHILREEGWYCWPPRHLSEKRWSRACCKGRCEDCA</sequence>
<evidence type="ECO:0000256" key="1">
    <source>
        <dbReference type="SAM" id="MobiDB-lite"/>
    </source>
</evidence>
<accession>A0ABN9Y3A2</accession>
<feature type="region of interest" description="Disordered" evidence="1">
    <location>
        <begin position="97"/>
        <end position="142"/>
    </location>
</feature>
<evidence type="ECO:0000259" key="2">
    <source>
        <dbReference type="Pfam" id="PF22740"/>
    </source>
</evidence>
<evidence type="ECO:0000313" key="3">
    <source>
        <dbReference type="EMBL" id="CAK0905105.1"/>
    </source>
</evidence>
<feature type="region of interest" description="Disordered" evidence="1">
    <location>
        <begin position="27"/>
        <end position="71"/>
    </location>
</feature>
<dbReference type="Pfam" id="PF22740">
    <property type="entry name" value="PapZ_C"/>
    <property type="match status" value="1"/>
</dbReference>
<protein>
    <recommendedName>
        <fullName evidence="2">RapZ C-terminal domain-containing protein</fullName>
    </recommendedName>
</protein>
<feature type="domain" description="RapZ C-terminal" evidence="2">
    <location>
        <begin position="195"/>
        <end position="286"/>
    </location>
</feature>
<reference evidence="3" key="1">
    <citation type="submission" date="2023-10" db="EMBL/GenBank/DDBJ databases">
        <authorList>
            <person name="Chen Y."/>
            <person name="Shah S."/>
            <person name="Dougan E. K."/>
            <person name="Thang M."/>
            <person name="Chan C."/>
        </authorList>
    </citation>
    <scope>NUCLEOTIDE SEQUENCE [LARGE SCALE GENOMIC DNA]</scope>
</reference>
<evidence type="ECO:0000313" key="4">
    <source>
        <dbReference type="Proteomes" id="UP001189429"/>
    </source>
</evidence>
<feature type="compositionally biased region" description="Low complexity" evidence="1">
    <location>
        <begin position="58"/>
        <end position="71"/>
    </location>
</feature>
<keyword evidence="4" id="KW-1185">Reference proteome</keyword>
<name>A0ABN9Y3A2_9DINO</name>
<feature type="compositionally biased region" description="Basic and acidic residues" evidence="1">
    <location>
        <begin position="97"/>
        <end position="111"/>
    </location>
</feature>
<dbReference type="EMBL" id="CAUYUJ010021504">
    <property type="protein sequence ID" value="CAK0905105.1"/>
    <property type="molecule type" value="Genomic_DNA"/>
</dbReference>
<dbReference type="InterPro" id="IPR053931">
    <property type="entry name" value="RapZ_C"/>
</dbReference>